<evidence type="ECO:0000313" key="3">
    <source>
        <dbReference type="Proteomes" id="UP000278488"/>
    </source>
</evidence>
<proteinExistence type="predicted"/>
<keyword evidence="3" id="KW-1185">Reference proteome</keyword>
<dbReference type="Pfam" id="PF13538">
    <property type="entry name" value="UvrD_C_2"/>
    <property type="match status" value="1"/>
</dbReference>
<accession>A0A3G3BYL2</accession>
<gene>
    <name evidence="2" type="ORF">Pylas_046</name>
</gene>
<dbReference type="SUPFAM" id="SSF52540">
    <property type="entry name" value="P-loop containing nucleoside triphosphate hydrolases"/>
    <property type="match status" value="1"/>
</dbReference>
<dbReference type="InterPro" id="IPR027785">
    <property type="entry name" value="UvrD-like_helicase_C"/>
</dbReference>
<evidence type="ECO:0000259" key="1">
    <source>
        <dbReference type="Pfam" id="PF13538"/>
    </source>
</evidence>
<dbReference type="Gene3D" id="3.40.50.300">
    <property type="entry name" value="P-loop containing nucleotide triphosphate hydrolases"/>
    <property type="match status" value="2"/>
</dbReference>
<dbReference type="Proteomes" id="UP000278488">
    <property type="component" value="Segment"/>
</dbReference>
<dbReference type="Pfam" id="PF13604">
    <property type="entry name" value="AAA_30"/>
    <property type="match status" value="1"/>
</dbReference>
<reference evidence="3" key="1">
    <citation type="submission" date="2018-09" db="EMBL/GenBank/DDBJ databases">
        <title>Complete genome of Klebsiella pneumoniae phage Pylas.</title>
        <authorList>
            <person name="Powell J.E."/>
            <person name="Lessor L."/>
            <person name="O'Leary C.J."/>
            <person name="Liu M."/>
        </authorList>
    </citation>
    <scope>NUCLEOTIDE SEQUENCE [LARGE SCALE GENOMIC DNA]</scope>
</reference>
<feature type="domain" description="UvrD-like helicase C-terminal" evidence="1">
    <location>
        <begin position="356"/>
        <end position="405"/>
    </location>
</feature>
<dbReference type="GO" id="GO:0004386">
    <property type="term" value="F:helicase activity"/>
    <property type="evidence" value="ECO:0007669"/>
    <property type="project" value="UniProtKB-KW"/>
</dbReference>
<name>A0A3G3BYL2_9CAUD</name>
<dbReference type="EMBL" id="MH899585">
    <property type="protein sequence ID" value="AYP69300.1"/>
    <property type="molecule type" value="Genomic_DNA"/>
</dbReference>
<dbReference type="PANTHER" id="PTHR43788">
    <property type="entry name" value="DNA2/NAM7 HELICASE FAMILY MEMBER"/>
    <property type="match status" value="1"/>
</dbReference>
<dbReference type="InterPro" id="IPR027417">
    <property type="entry name" value="P-loop_NTPase"/>
</dbReference>
<sequence>MANLTSCQDSAAKQFMSFLCTPAKHMVISGPPGVGKTYMLNHMIEMLPSSHRIATILGAEPLNNVVVSATTNKAAEVLQERFQTTVKTIYSALGLMVRDDYRTGETITTKGKNFQPLSDTLVLLDEASMADTPLLNLIEEGTRRNCKIVFIGDHCQLAPVSEQISPVFNSGYLTSYLNTQMRTNNSPELTLLNTQLRETVETGVFRPIIPVPGVIDFLGDDAMRGAMQAHFIQQESPGHKILVFTNNTVQGYNQYIRTKKNLPPIVQVGDNVVSNNSIECGSKRTVIEKNYAVYYVSEIKYDDVVPYYFVDIGIGTYVRQPVDYSELQKFIRLAADRKDWVEYFRLKNGFADLRFSYASTVHKSQGSTYHTVYIDIGDLCVCKDINQLARLLYVAVSRATTRVVFYGNPPRFMR</sequence>
<protein>
    <submittedName>
        <fullName evidence="2">DNA helicase</fullName>
    </submittedName>
</protein>
<organism evidence="2 3">
    <name type="scientific">Klebsiella phage Pylas</name>
    <dbReference type="NCBI Taxonomy" id="2419682"/>
    <lineage>
        <taxon>Viruses</taxon>
        <taxon>Duplodnaviria</taxon>
        <taxon>Heunggongvirae</taxon>
        <taxon>Uroviricota</taxon>
        <taxon>Caudoviricetes</taxon>
        <taxon>Schitoviridae</taxon>
        <taxon>Humphriesvirinae</taxon>
        <taxon>Pylasvirus</taxon>
        <taxon>Pylasvirus pylas</taxon>
    </lineage>
</organism>
<dbReference type="CDD" id="cd18809">
    <property type="entry name" value="SF1_C_RecD"/>
    <property type="match status" value="1"/>
</dbReference>
<keyword evidence="2" id="KW-0547">Nucleotide-binding</keyword>
<evidence type="ECO:0000313" key="2">
    <source>
        <dbReference type="EMBL" id="AYP69300.1"/>
    </source>
</evidence>
<dbReference type="InterPro" id="IPR050534">
    <property type="entry name" value="Coronavir_polyprotein_1ab"/>
</dbReference>
<keyword evidence="2" id="KW-0067">ATP-binding</keyword>
<keyword evidence="2" id="KW-0347">Helicase</keyword>
<keyword evidence="2" id="KW-0378">Hydrolase</keyword>